<dbReference type="SUPFAM" id="SSF56349">
    <property type="entry name" value="DNA breaking-rejoining enzymes"/>
    <property type="match status" value="2"/>
</dbReference>
<dbReference type="GO" id="GO:0006310">
    <property type="term" value="P:DNA recombination"/>
    <property type="evidence" value="ECO:0007669"/>
    <property type="project" value="UniProtKB-KW"/>
</dbReference>
<reference evidence="4 5" key="1">
    <citation type="submission" date="2018-06" db="EMBL/GenBank/DDBJ databases">
        <authorList>
            <consortium name="Pathogen Informatics"/>
            <person name="Doyle S."/>
        </authorList>
    </citation>
    <scope>NUCLEOTIDE SEQUENCE [LARGE SCALE GENOMIC DNA]</scope>
    <source>
        <strain evidence="4 5">NCTC7908</strain>
    </source>
</reference>
<accession>A0ABD7MQB9</accession>
<name>A0ABD7MQB9_CORUL</name>
<dbReference type="Gene3D" id="1.10.443.10">
    <property type="entry name" value="Intergrase catalytic core"/>
    <property type="match status" value="1"/>
</dbReference>
<dbReference type="Pfam" id="PF14657">
    <property type="entry name" value="Arm-DNA-bind_4"/>
    <property type="match status" value="1"/>
</dbReference>
<evidence type="ECO:0000256" key="1">
    <source>
        <dbReference type="ARBA" id="ARBA00023125"/>
    </source>
</evidence>
<dbReference type="InterPro" id="IPR011010">
    <property type="entry name" value="DNA_brk_join_enz"/>
</dbReference>
<gene>
    <name evidence="4" type="primary">intG1</name>
    <name evidence="4" type="ORF">NCTC7908_00082</name>
</gene>
<dbReference type="PROSITE" id="PS51898">
    <property type="entry name" value="TYR_RECOMBINASE"/>
    <property type="match status" value="1"/>
</dbReference>
<dbReference type="RefSeq" id="WP_111727745.1">
    <property type="nucleotide sequence ID" value="NZ_LS483400.1"/>
</dbReference>
<feature type="domain" description="Tyr recombinase" evidence="3">
    <location>
        <begin position="192"/>
        <end position="250"/>
    </location>
</feature>
<organism evidence="4 5">
    <name type="scientific">Corynebacterium ulcerans</name>
    <dbReference type="NCBI Taxonomy" id="65058"/>
    <lineage>
        <taxon>Bacteria</taxon>
        <taxon>Bacillati</taxon>
        <taxon>Actinomycetota</taxon>
        <taxon>Actinomycetes</taxon>
        <taxon>Mycobacteriales</taxon>
        <taxon>Corynebacteriaceae</taxon>
        <taxon>Corynebacterium</taxon>
    </lineage>
</organism>
<sequence>MASIKKYDTAKGTAWRVQYRSPDGKSRTKQGFRTKTEAQQWADKNATTITEGSWINPQHGKITVSELATLWWAGRQHLKTSTLDRDRPIRARVVEQWGGWQVGAIRTSNIQTWVSGMGKSGSTVRNVHNVLSQILDVAVADGLILTNPAHGVKLPRKSAPVKVFLTPKQLSTLTPKQLSTLTPKQLSTLTPKQLSTLTPKQLSTLATAAGDTRRDRVAIVWVLGTVGLRWGELAGLKVEDIDFDRARITV</sequence>
<evidence type="ECO:0000259" key="3">
    <source>
        <dbReference type="PROSITE" id="PS51898"/>
    </source>
</evidence>
<dbReference type="InterPro" id="IPR028259">
    <property type="entry name" value="AP2-like_int_N"/>
</dbReference>
<proteinExistence type="predicted"/>
<dbReference type="EMBL" id="LS483400">
    <property type="protein sequence ID" value="SQG49858.1"/>
    <property type="molecule type" value="Genomic_DNA"/>
</dbReference>
<evidence type="ECO:0000256" key="2">
    <source>
        <dbReference type="ARBA" id="ARBA00023172"/>
    </source>
</evidence>
<dbReference type="InterPro" id="IPR010998">
    <property type="entry name" value="Integrase_recombinase_N"/>
</dbReference>
<dbReference type="GO" id="GO:0003677">
    <property type="term" value="F:DNA binding"/>
    <property type="evidence" value="ECO:0007669"/>
    <property type="project" value="UniProtKB-KW"/>
</dbReference>
<protein>
    <submittedName>
        <fullName evidence="4">Integrase</fullName>
    </submittedName>
</protein>
<keyword evidence="2" id="KW-0233">DNA recombination</keyword>
<dbReference type="Gene3D" id="1.10.150.130">
    <property type="match status" value="1"/>
</dbReference>
<evidence type="ECO:0000313" key="5">
    <source>
        <dbReference type="Proteomes" id="UP000248741"/>
    </source>
</evidence>
<dbReference type="Proteomes" id="UP000248741">
    <property type="component" value="Chromosome 1"/>
</dbReference>
<dbReference type="AlphaFoldDB" id="A0ABD7MQB9"/>
<evidence type="ECO:0000313" key="4">
    <source>
        <dbReference type="EMBL" id="SQG49858.1"/>
    </source>
</evidence>
<dbReference type="InterPro" id="IPR002104">
    <property type="entry name" value="Integrase_catalytic"/>
</dbReference>
<dbReference type="InterPro" id="IPR013762">
    <property type="entry name" value="Integrase-like_cat_sf"/>
</dbReference>
<keyword evidence="1" id="KW-0238">DNA-binding</keyword>